<dbReference type="InterPro" id="IPR029058">
    <property type="entry name" value="AB_hydrolase_fold"/>
</dbReference>
<dbReference type="EMBL" id="JBHUIP010000012">
    <property type="protein sequence ID" value="MFD2264114.1"/>
    <property type="molecule type" value="Genomic_DNA"/>
</dbReference>
<reference evidence="3" key="1">
    <citation type="journal article" date="2019" name="Int. J. Syst. Evol. Microbiol.">
        <title>The Global Catalogue of Microorganisms (GCM) 10K type strain sequencing project: providing services to taxonomists for standard genome sequencing and annotation.</title>
        <authorList>
            <consortium name="The Broad Institute Genomics Platform"/>
            <consortium name="The Broad Institute Genome Sequencing Center for Infectious Disease"/>
            <person name="Wu L."/>
            <person name="Ma J."/>
        </authorList>
    </citation>
    <scope>NUCLEOTIDE SEQUENCE [LARGE SCALE GENOMIC DNA]</scope>
    <source>
        <strain evidence="3">CGMCC 1.19062</strain>
    </source>
</reference>
<organism evidence="2 3">
    <name type="scientific">Lacibacterium aquatile</name>
    <dbReference type="NCBI Taxonomy" id="1168082"/>
    <lineage>
        <taxon>Bacteria</taxon>
        <taxon>Pseudomonadati</taxon>
        <taxon>Pseudomonadota</taxon>
        <taxon>Alphaproteobacteria</taxon>
        <taxon>Rhodospirillales</taxon>
        <taxon>Rhodospirillaceae</taxon>
    </lineage>
</organism>
<comment type="caution">
    <text evidence="2">The sequence shown here is derived from an EMBL/GenBank/DDBJ whole genome shotgun (WGS) entry which is preliminary data.</text>
</comment>
<evidence type="ECO:0000313" key="2">
    <source>
        <dbReference type="EMBL" id="MFD2264114.1"/>
    </source>
</evidence>
<dbReference type="GO" id="GO:0016787">
    <property type="term" value="F:hydrolase activity"/>
    <property type="evidence" value="ECO:0007669"/>
    <property type="project" value="UniProtKB-KW"/>
</dbReference>
<evidence type="ECO:0000313" key="3">
    <source>
        <dbReference type="Proteomes" id="UP001597295"/>
    </source>
</evidence>
<dbReference type="Gene3D" id="3.40.50.1820">
    <property type="entry name" value="alpha/beta hydrolase"/>
    <property type="match status" value="1"/>
</dbReference>
<keyword evidence="3" id="KW-1185">Reference proteome</keyword>
<dbReference type="Pfam" id="PF00326">
    <property type="entry name" value="Peptidase_S9"/>
    <property type="match status" value="1"/>
</dbReference>
<dbReference type="EC" id="3.4.-.-" evidence="2"/>
<dbReference type="InterPro" id="IPR001375">
    <property type="entry name" value="Peptidase_S9_cat"/>
</dbReference>
<gene>
    <name evidence="2" type="ORF">ACFSM5_14530</name>
</gene>
<dbReference type="RefSeq" id="WP_379877153.1">
    <property type="nucleotide sequence ID" value="NZ_JBHUIP010000012.1"/>
</dbReference>
<feature type="domain" description="Peptidase S9 prolyl oligopeptidase catalytic" evidence="1">
    <location>
        <begin position="86"/>
        <end position="167"/>
    </location>
</feature>
<dbReference type="SUPFAM" id="SSF53474">
    <property type="entry name" value="alpha/beta-Hydrolases"/>
    <property type="match status" value="1"/>
</dbReference>
<sequence>MAALRAFPFVSKKIGFYGVSRGAEHALLLTSLMVRDGIAGLPDALAAHSPPDVICGAFDAWQYRDSGDPGWQTWDPGRRAWSWRGNSDDLLPTTPIEIERYDGPLFLSHGTADRVWSVDMTRRLADRLMRYGRMPDVHYYEGQDHIPGSAAENEHHEQLIAFFERTLAL</sequence>
<protein>
    <submittedName>
        <fullName evidence="2">Alpha/beta hydrolase family protein</fullName>
        <ecNumber evidence="2">3.4.-.-</ecNumber>
    </submittedName>
</protein>
<evidence type="ECO:0000259" key="1">
    <source>
        <dbReference type="Pfam" id="PF00326"/>
    </source>
</evidence>
<name>A0ABW5DUI4_9PROT</name>
<dbReference type="Proteomes" id="UP001597295">
    <property type="component" value="Unassembled WGS sequence"/>
</dbReference>
<accession>A0ABW5DUI4</accession>
<keyword evidence="2" id="KW-0378">Hydrolase</keyword>
<proteinExistence type="predicted"/>